<dbReference type="Pfam" id="PF00730">
    <property type="entry name" value="HhH-GPD"/>
    <property type="match status" value="1"/>
</dbReference>
<feature type="domain" description="HhH-GPD" evidence="1">
    <location>
        <begin position="88"/>
        <end position="247"/>
    </location>
</feature>
<feature type="non-terminal residue" evidence="2">
    <location>
        <position position="270"/>
    </location>
</feature>
<dbReference type="GO" id="GO:0006285">
    <property type="term" value="P:base-excision repair, AP site formation"/>
    <property type="evidence" value="ECO:0007669"/>
    <property type="project" value="UniProtKB-ARBA"/>
</dbReference>
<dbReference type="OrthoDB" id="5607at2759"/>
<dbReference type="Proteomes" id="UP000076798">
    <property type="component" value="Unassembled WGS sequence"/>
</dbReference>
<dbReference type="SMART" id="SM00478">
    <property type="entry name" value="ENDO3c"/>
    <property type="match status" value="1"/>
</dbReference>
<dbReference type="PANTHER" id="PTHR47203">
    <property type="match status" value="1"/>
</dbReference>
<dbReference type="CDD" id="cd00056">
    <property type="entry name" value="ENDO3c"/>
    <property type="match status" value="1"/>
</dbReference>
<dbReference type="PANTHER" id="PTHR47203:SF1">
    <property type="entry name" value="HYPOTHETICAL BASE EXCISION DNA REPAIR PROTEIN (EUROFUNG)"/>
    <property type="match status" value="1"/>
</dbReference>
<dbReference type="AlphaFoldDB" id="A0A166FJP1"/>
<dbReference type="Gene3D" id="1.10.1670.10">
    <property type="entry name" value="Helix-hairpin-Helix base-excision DNA repair enzymes (C-terminal)"/>
    <property type="match status" value="1"/>
</dbReference>
<sequence length="270" mass="29544">STPSSSPQKNKKLKLISDFGTVSPFPDFAHPSPSDAQSIFDLLLSTHPEFKNKLKNTRVTPENSQDVNSAQTCGKVHDVIDSLIGTILSQNTSGKNSSGAKRNLDATFGRHNFKAIAEAPREQLVEALRSGGLANKKAAVIQNVLKEIHERHGKYSLQHLASLSDEEVMKELQSYAGVGPKTASCVLLFCLGRDSFAVDTHVYRLTRLLGWVPPKADRVMAQAHLDIRVPNHLKYGLHVMLIGHGRKCSGCKGDGSRGACVLKTWLKEKK</sequence>
<evidence type="ECO:0000313" key="3">
    <source>
        <dbReference type="Proteomes" id="UP000076798"/>
    </source>
</evidence>
<name>A0A166FJP1_9AGAM</name>
<gene>
    <name evidence="2" type="ORF">SISSUDRAFT_959404</name>
</gene>
<organism evidence="2 3">
    <name type="scientific">Sistotremastrum suecicum HHB10207 ss-3</name>
    <dbReference type="NCBI Taxonomy" id="1314776"/>
    <lineage>
        <taxon>Eukaryota</taxon>
        <taxon>Fungi</taxon>
        <taxon>Dikarya</taxon>
        <taxon>Basidiomycota</taxon>
        <taxon>Agaricomycotina</taxon>
        <taxon>Agaricomycetes</taxon>
        <taxon>Sistotremastrales</taxon>
        <taxon>Sistotremastraceae</taxon>
        <taxon>Sistotremastrum</taxon>
    </lineage>
</organism>
<dbReference type="Gene3D" id="1.10.340.30">
    <property type="entry name" value="Hypothetical protein, domain 2"/>
    <property type="match status" value="1"/>
</dbReference>
<proteinExistence type="predicted"/>
<dbReference type="InterPro" id="IPR003265">
    <property type="entry name" value="HhH-GPD_domain"/>
</dbReference>
<dbReference type="STRING" id="1314776.A0A166FJP1"/>
<reference evidence="2 3" key="1">
    <citation type="journal article" date="2016" name="Mol. Biol. Evol.">
        <title>Comparative Genomics of Early-Diverging Mushroom-Forming Fungi Provides Insights into the Origins of Lignocellulose Decay Capabilities.</title>
        <authorList>
            <person name="Nagy L.G."/>
            <person name="Riley R."/>
            <person name="Tritt A."/>
            <person name="Adam C."/>
            <person name="Daum C."/>
            <person name="Floudas D."/>
            <person name="Sun H."/>
            <person name="Yadav J.S."/>
            <person name="Pangilinan J."/>
            <person name="Larsson K.H."/>
            <person name="Matsuura K."/>
            <person name="Barry K."/>
            <person name="Labutti K."/>
            <person name="Kuo R."/>
            <person name="Ohm R.A."/>
            <person name="Bhattacharya S.S."/>
            <person name="Shirouzu T."/>
            <person name="Yoshinaga Y."/>
            <person name="Martin F.M."/>
            <person name="Grigoriev I.V."/>
            <person name="Hibbett D.S."/>
        </authorList>
    </citation>
    <scope>NUCLEOTIDE SEQUENCE [LARGE SCALE GENOMIC DNA]</scope>
    <source>
        <strain evidence="2 3">HHB10207 ss-3</strain>
    </source>
</reference>
<dbReference type="SUPFAM" id="SSF48150">
    <property type="entry name" value="DNA-glycosylase"/>
    <property type="match status" value="1"/>
</dbReference>
<dbReference type="InterPro" id="IPR011257">
    <property type="entry name" value="DNA_glycosylase"/>
</dbReference>
<dbReference type="GO" id="GO:0000702">
    <property type="term" value="F:oxidized base lesion DNA N-glycosylase activity"/>
    <property type="evidence" value="ECO:0007669"/>
    <property type="project" value="UniProtKB-ARBA"/>
</dbReference>
<protein>
    <submittedName>
        <fullName evidence="2">DNA glycosylase</fullName>
    </submittedName>
</protein>
<feature type="non-terminal residue" evidence="2">
    <location>
        <position position="1"/>
    </location>
</feature>
<dbReference type="EMBL" id="KV428029">
    <property type="protein sequence ID" value="KZT40721.1"/>
    <property type="molecule type" value="Genomic_DNA"/>
</dbReference>
<accession>A0A166FJP1</accession>
<evidence type="ECO:0000313" key="2">
    <source>
        <dbReference type="EMBL" id="KZT40721.1"/>
    </source>
</evidence>
<keyword evidence="3" id="KW-1185">Reference proteome</keyword>
<evidence type="ECO:0000259" key="1">
    <source>
        <dbReference type="SMART" id="SM00478"/>
    </source>
</evidence>
<dbReference type="InterPro" id="IPR023170">
    <property type="entry name" value="HhH_base_excis_C"/>
</dbReference>